<feature type="transmembrane region" description="Helical" evidence="1">
    <location>
        <begin position="227"/>
        <end position="246"/>
    </location>
</feature>
<sequence length="273" mass="32813">MLFNIFTHPQFSIVTEGLLTDPDPNLSASSRLCLYPMTFVNLQESLTICRWRVCPKLTNELRQPSAPNLHTGDVIVGCAYFFQSLPLNVYVFFVIFFFVFFFFVLLVSFFQTTFLSFFPLFNTFFLKNFKLLFHDIRFFFILFYSFNVLIILFFLSFVTLLHYPFFFSFFLFVFLCFRHVYSSSILFFFLFFLSFFFSFLFLSSFIRSFVCCFSSFIPFFLSSFKTFLFMSCSFFLSFFLSFFPFLHPPNLQPSRSNQFFFFFRKIFSLLFSL</sequence>
<keyword evidence="3" id="KW-1185">Reference proteome</keyword>
<gene>
    <name evidence="2" type="ORF">SPHA_40079</name>
</gene>
<evidence type="ECO:0000313" key="2">
    <source>
        <dbReference type="EMBL" id="CAE1276528.1"/>
    </source>
</evidence>
<dbReference type="Proteomes" id="UP000597762">
    <property type="component" value="Unassembled WGS sequence"/>
</dbReference>
<comment type="caution">
    <text evidence="2">The sequence shown here is derived from an EMBL/GenBank/DDBJ whole genome shotgun (WGS) entry which is preliminary data.</text>
</comment>
<dbReference type="EMBL" id="CAHIKZ030001888">
    <property type="protein sequence ID" value="CAE1276528.1"/>
    <property type="molecule type" value="Genomic_DNA"/>
</dbReference>
<keyword evidence="1" id="KW-0472">Membrane</keyword>
<feature type="transmembrane region" description="Helical" evidence="1">
    <location>
        <begin position="163"/>
        <end position="181"/>
    </location>
</feature>
<evidence type="ECO:0000256" key="1">
    <source>
        <dbReference type="SAM" id="Phobius"/>
    </source>
</evidence>
<name>A0A812CUB5_ACAPH</name>
<protein>
    <submittedName>
        <fullName evidence="2">Uncharacterized protein</fullName>
    </submittedName>
</protein>
<feature type="transmembrane region" description="Helical" evidence="1">
    <location>
        <begin position="90"/>
        <end position="118"/>
    </location>
</feature>
<dbReference type="AlphaFoldDB" id="A0A812CUB5"/>
<accession>A0A812CUB5</accession>
<keyword evidence="1" id="KW-0812">Transmembrane</keyword>
<organism evidence="2 3">
    <name type="scientific">Acanthosepion pharaonis</name>
    <name type="common">Pharaoh cuttlefish</name>
    <name type="synonym">Sepia pharaonis</name>
    <dbReference type="NCBI Taxonomy" id="158019"/>
    <lineage>
        <taxon>Eukaryota</taxon>
        <taxon>Metazoa</taxon>
        <taxon>Spiralia</taxon>
        <taxon>Lophotrochozoa</taxon>
        <taxon>Mollusca</taxon>
        <taxon>Cephalopoda</taxon>
        <taxon>Coleoidea</taxon>
        <taxon>Decapodiformes</taxon>
        <taxon>Sepiida</taxon>
        <taxon>Sepiina</taxon>
        <taxon>Sepiidae</taxon>
        <taxon>Acanthosepion</taxon>
    </lineage>
</organism>
<keyword evidence="1" id="KW-1133">Transmembrane helix</keyword>
<feature type="transmembrane region" description="Helical" evidence="1">
    <location>
        <begin position="188"/>
        <end position="221"/>
    </location>
</feature>
<feature type="transmembrane region" description="Helical" evidence="1">
    <location>
        <begin position="138"/>
        <end position="157"/>
    </location>
</feature>
<proteinExistence type="predicted"/>
<evidence type="ECO:0000313" key="3">
    <source>
        <dbReference type="Proteomes" id="UP000597762"/>
    </source>
</evidence>
<reference evidence="2" key="1">
    <citation type="submission" date="2021-01" db="EMBL/GenBank/DDBJ databases">
        <authorList>
            <person name="Li R."/>
            <person name="Bekaert M."/>
        </authorList>
    </citation>
    <scope>NUCLEOTIDE SEQUENCE</scope>
    <source>
        <strain evidence="2">Farmed</strain>
    </source>
</reference>